<keyword evidence="1" id="KW-0812">Transmembrane</keyword>
<evidence type="ECO:0000313" key="2">
    <source>
        <dbReference type="EMBL" id="AIW18674.1"/>
    </source>
</evidence>
<organism evidence="2 3">
    <name type="scientific">Vibrio coralliilyticus</name>
    <dbReference type="NCBI Taxonomy" id="190893"/>
    <lineage>
        <taxon>Bacteria</taxon>
        <taxon>Pseudomonadati</taxon>
        <taxon>Pseudomonadota</taxon>
        <taxon>Gammaproteobacteria</taxon>
        <taxon>Vibrionales</taxon>
        <taxon>Vibrionaceae</taxon>
        <taxon>Vibrio</taxon>
    </lineage>
</organism>
<evidence type="ECO:0000313" key="3">
    <source>
        <dbReference type="Proteomes" id="UP000030081"/>
    </source>
</evidence>
<dbReference type="Proteomes" id="UP000030081">
    <property type="component" value="Chromosome 1"/>
</dbReference>
<gene>
    <name evidence="2" type="ORF">IX92_06270</name>
</gene>
<protein>
    <submittedName>
        <fullName evidence="2">Uncharacterized protein</fullName>
    </submittedName>
</protein>
<feature type="transmembrane region" description="Helical" evidence="1">
    <location>
        <begin position="38"/>
        <end position="60"/>
    </location>
</feature>
<sequence>MNSALYLLDLMYLFSQITIVPIIFVWGFIVFRKGFSKFQLIFLLPLILFLITTALFPYLARENVKNILSENILIFDVTGFEDENKILTSLRTLKFVPSNNSHPVGGKIDIKIVTNETRKNLFMYKDYLMNNKYWLYDDEYRYSTNNNIGYIIIKERND</sequence>
<keyword evidence="3" id="KW-1185">Reference proteome</keyword>
<proteinExistence type="predicted"/>
<evidence type="ECO:0000256" key="1">
    <source>
        <dbReference type="SAM" id="Phobius"/>
    </source>
</evidence>
<keyword evidence="1" id="KW-1133">Transmembrane helix</keyword>
<reference evidence="2 3" key="1">
    <citation type="submission" date="2014-10" db="EMBL/GenBank/DDBJ databases">
        <title>The Complete Genome Sequence for the Shellfish Pathogen Vibrio coralliilyticus RE98 Isolated from a Shellfish Hatchery.</title>
        <authorList>
            <person name="Richards G.P."/>
            <person name="Bono J.L."/>
            <person name="Watson M.A."/>
            <person name="Needleman D.S."/>
        </authorList>
    </citation>
    <scope>NUCLEOTIDE SEQUENCE [LARGE SCALE GENOMIC DNA]</scope>
    <source>
        <strain evidence="2 3">RE98</strain>
    </source>
</reference>
<accession>A0AAN0SA63</accession>
<dbReference type="EMBL" id="CP009617">
    <property type="protein sequence ID" value="AIW18674.1"/>
    <property type="molecule type" value="Genomic_DNA"/>
</dbReference>
<name>A0AAN0SA63_9VIBR</name>
<dbReference type="AlphaFoldDB" id="A0AAN0SA63"/>
<dbReference type="RefSeq" id="WP_043007801.1">
    <property type="nucleotide sequence ID" value="NZ_CP009617.1"/>
</dbReference>
<feature type="transmembrane region" description="Helical" evidence="1">
    <location>
        <begin position="12"/>
        <end position="31"/>
    </location>
</feature>
<dbReference type="KEGG" id="vcy:IX92_06270"/>
<keyword evidence="1" id="KW-0472">Membrane</keyword>